<keyword evidence="1" id="KW-0067">ATP-binding</keyword>
<keyword evidence="1" id="KW-0227">DNA damage</keyword>
<dbReference type="Gene3D" id="3.40.50.300">
    <property type="entry name" value="P-loop containing nucleotide triphosphate hydrolases"/>
    <property type="match status" value="1"/>
</dbReference>
<dbReference type="EMBL" id="JAACJP010000042">
    <property type="protein sequence ID" value="KAF5372660.1"/>
    <property type="molecule type" value="Genomic_DNA"/>
</dbReference>
<protein>
    <recommendedName>
        <fullName evidence="1">ATP-dependent DNA helicase</fullName>
        <ecNumber evidence="1">5.6.2.3</ecNumber>
    </recommendedName>
</protein>
<dbReference type="Proteomes" id="UP000565441">
    <property type="component" value="Unassembled WGS sequence"/>
</dbReference>
<comment type="similarity">
    <text evidence="1">Belongs to the helicase family.</text>
</comment>
<accession>A0A8H5GXJ4</accession>
<dbReference type="InterPro" id="IPR025476">
    <property type="entry name" value="Helitron_helicase-like"/>
</dbReference>
<dbReference type="GO" id="GO:0005524">
    <property type="term" value="F:ATP binding"/>
    <property type="evidence" value="ECO:0007669"/>
    <property type="project" value="UniProtKB-KW"/>
</dbReference>
<keyword evidence="1" id="KW-0234">DNA repair</keyword>
<dbReference type="Pfam" id="PF05970">
    <property type="entry name" value="PIF1"/>
    <property type="match status" value="1"/>
</dbReference>
<dbReference type="PANTHER" id="PTHR47642">
    <property type="entry name" value="ATP-DEPENDENT DNA HELICASE"/>
    <property type="match status" value="1"/>
</dbReference>
<evidence type="ECO:0000313" key="7">
    <source>
        <dbReference type="Proteomes" id="UP000565441"/>
    </source>
</evidence>
<feature type="domain" description="DNA helicase Pif1-like DEAD-box helicase" evidence="3">
    <location>
        <begin position="1063"/>
        <end position="1269"/>
    </location>
</feature>
<dbReference type="GO" id="GO:0000723">
    <property type="term" value="P:telomere maintenance"/>
    <property type="evidence" value="ECO:0007669"/>
    <property type="project" value="InterPro"/>
</dbReference>
<evidence type="ECO:0000256" key="2">
    <source>
        <dbReference type="SAM" id="MobiDB-lite"/>
    </source>
</evidence>
<dbReference type="Pfam" id="PF20209">
    <property type="entry name" value="DUF6570"/>
    <property type="match status" value="1"/>
</dbReference>
<proteinExistence type="inferred from homology"/>
<name>A0A8H5GXJ4_9AGAR</name>
<dbReference type="GO" id="GO:0006281">
    <property type="term" value="P:DNA repair"/>
    <property type="evidence" value="ECO:0007669"/>
    <property type="project" value="UniProtKB-KW"/>
</dbReference>
<dbReference type="Pfam" id="PF14214">
    <property type="entry name" value="Helitron_like_N"/>
    <property type="match status" value="1"/>
</dbReference>
<evidence type="ECO:0000313" key="6">
    <source>
        <dbReference type="EMBL" id="KAF5372660.1"/>
    </source>
</evidence>
<dbReference type="GO" id="GO:0006310">
    <property type="term" value="P:DNA recombination"/>
    <property type="evidence" value="ECO:0007669"/>
    <property type="project" value="UniProtKB-KW"/>
</dbReference>
<organism evidence="6 7">
    <name type="scientific">Tricholomella constricta</name>
    <dbReference type="NCBI Taxonomy" id="117010"/>
    <lineage>
        <taxon>Eukaryota</taxon>
        <taxon>Fungi</taxon>
        <taxon>Dikarya</taxon>
        <taxon>Basidiomycota</taxon>
        <taxon>Agaricomycotina</taxon>
        <taxon>Agaricomycetes</taxon>
        <taxon>Agaricomycetidae</taxon>
        <taxon>Agaricales</taxon>
        <taxon>Tricholomatineae</taxon>
        <taxon>Lyophyllaceae</taxon>
        <taxon>Tricholomella</taxon>
    </lineage>
</organism>
<evidence type="ECO:0000256" key="1">
    <source>
        <dbReference type="RuleBase" id="RU363044"/>
    </source>
</evidence>
<reference evidence="6 7" key="1">
    <citation type="journal article" date="2020" name="ISME J.">
        <title>Uncovering the hidden diversity of litter-decomposition mechanisms in mushroom-forming fungi.</title>
        <authorList>
            <person name="Floudas D."/>
            <person name="Bentzer J."/>
            <person name="Ahren D."/>
            <person name="Johansson T."/>
            <person name="Persson P."/>
            <person name="Tunlid A."/>
        </authorList>
    </citation>
    <scope>NUCLEOTIDE SEQUENCE [LARGE SCALE GENOMIC DNA]</scope>
    <source>
        <strain evidence="6 7">CBS 661.87</strain>
    </source>
</reference>
<dbReference type="SUPFAM" id="SSF52540">
    <property type="entry name" value="P-loop containing nucleoside triphosphate hydrolases"/>
    <property type="match status" value="1"/>
</dbReference>
<dbReference type="OrthoDB" id="3259294at2759"/>
<keyword evidence="1" id="KW-0378">Hydrolase</keyword>
<feature type="region of interest" description="Disordered" evidence="2">
    <location>
        <begin position="764"/>
        <end position="804"/>
    </location>
</feature>
<dbReference type="PANTHER" id="PTHR47642:SF5">
    <property type="entry name" value="ATP-DEPENDENT DNA HELICASE"/>
    <property type="match status" value="1"/>
</dbReference>
<evidence type="ECO:0000259" key="4">
    <source>
        <dbReference type="Pfam" id="PF14214"/>
    </source>
</evidence>
<dbReference type="InterPro" id="IPR027417">
    <property type="entry name" value="P-loop_NTPase"/>
</dbReference>
<keyword evidence="1" id="KW-0347">Helicase</keyword>
<keyword evidence="1" id="KW-0547">Nucleotide-binding</keyword>
<comment type="cofactor">
    <cofactor evidence="1">
        <name>Mg(2+)</name>
        <dbReference type="ChEBI" id="CHEBI:18420"/>
    </cofactor>
</comment>
<dbReference type="InterPro" id="IPR051055">
    <property type="entry name" value="PIF1_helicase"/>
</dbReference>
<keyword evidence="7" id="KW-1185">Reference proteome</keyword>
<sequence length="1278" mass="143175">MLPPPKEELDEYLAILFTGPCIPTEEDYKRTPVLVRRNFVRTALDWLVLNHPDYADVGISEDNLAEYPETEPLVSVIYRESASIQTFEGSSLHKDEDEDGIKHGDCPFVVHGLTGDSLGAKSTEVLKGLALKHWRSGGKVLRVGHSSEPSSIFKNPALYPQMFPWLFPYGLGGVGSTTLGADTHKKHLLMYHDKCFQSNIAFLFAAFSHHQIAAAATSSYLVAKTAKFSHIAERILTVNQDVLQDIASKLAAGEHFKPVTPDEKECFRLVNDVEHCRAKVCGSNTSKQYMRNEIWSLVANQGAPSWYITLSPADINHPICLYFADTKEKFEPVLREDDERFRLIAKNPVAAARFFHFMVEAFLTHVLGFGTGKAGIYGEASAYYGAVEQQGRLTLHLHVLVWIRNALSPEAVRKAVLDPTSDFQNKLVQYLEAAYQGEFHAPSMDVVAEDVKKAAQDPMYAKPTQTMPVPPPSPCVSKCSACVSCAELSSWWTQFRSTVDDILWYTNVHTCQANMKEDGSVKRNKPYLGCLDNIWKKCKARFPRTVFPQSEVDPATGSLHVRKMVPWLNTFTYAVTYLFRCNTDVTSLRSGTAIKGVLYYVTKYVTKASMKSYVAFEAIRGALSKNTEIIASSDSSKEKARSLMTKLVNSLSAKAEMGSPMMCLYLLKNPDHYTSHKFRDVYWQDFVCEVQKSWPNAKEHGNMPPERVVLFKKNDNVYGMSRVHDYIYRAPELSSLNLYDWVSTCDRLPNGRLGSAKDDDHIIDASDSDDNDDVGCETRRTPFGGGAKNKRPSGSTRHTFMPEHPLASSHCTRCRTGAGQHIPNFMGAALPRFDRGDREYYCTVMMTLFVPWRTGLDLKHADQSWDQAMACQSFLPRHASIIDNFNIQHECFDAQDDFHAQFNRKDVNMPAWTNTENNFLLNSRQHTPVEEFVADTGNPPDDVTISGDLGKYFLNKYAALLNMEESMKDSGWGTPRSELLPRHCSDTSATHVPYQSPSDWKSAVAKARSALLEKRAKHFADTTSAVVSRSNIVDIIDRSFLEKTYKSPTWDAKIQMIVDDFSLNEEQKRAFYIVANHADNPKSEQLKMYIGGMGGTGKSQVLKALIEYFNMRDEDHCFVVVAPTGTAAALLGGSTYHYMFGINTMMNPSAVQLAEIKTRLAGVNYVFFDEVSMLSCRDLHRISARLVSVLGSPSIPFGGMNMIFAGDFAQLPPVKGKEAVSLYSRTAGRKGRSIAEQESGMGKVLWHQVTTVVILRKNMRQVSQSDDDAKLRTALENM</sequence>
<evidence type="ECO:0000259" key="5">
    <source>
        <dbReference type="Pfam" id="PF20209"/>
    </source>
</evidence>
<dbReference type="GO" id="GO:0043139">
    <property type="term" value="F:5'-3' DNA helicase activity"/>
    <property type="evidence" value="ECO:0007669"/>
    <property type="project" value="UniProtKB-EC"/>
</dbReference>
<feature type="domain" description="DUF6570" evidence="5">
    <location>
        <begin position="1"/>
        <end position="65"/>
    </location>
</feature>
<gene>
    <name evidence="6" type="ORF">D9615_009864</name>
</gene>
<dbReference type="AlphaFoldDB" id="A0A8H5GXJ4"/>
<keyword evidence="1" id="KW-0233">DNA recombination</keyword>
<dbReference type="InterPro" id="IPR010285">
    <property type="entry name" value="DNA_helicase_pif1-like_DEAD"/>
</dbReference>
<comment type="caution">
    <text evidence="6">The sequence shown here is derived from an EMBL/GenBank/DDBJ whole genome shotgun (WGS) entry which is preliminary data.</text>
</comment>
<comment type="catalytic activity">
    <reaction evidence="1">
        <text>ATP + H2O = ADP + phosphate + H(+)</text>
        <dbReference type="Rhea" id="RHEA:13065"/>
        <dbReference type="ChEBI" id="CHEBI:15377"/>
        <dbReference type="ChEBI" id="CHEBI:15378"/>
        <dbReference type="ChEBI" id="CHEBI:30616"/>
        <dbReference type="ChEBI" id="CHEBI:43474"/>
        <dbReference type="ChEBI" id="CHEBI:456216"/>
        <dbReference type="EC" id="5.6.2.3"/>
    </reaction>
</comment>
<feature type="compositionally biased region" description="Acidic residues" evidence="2">
    <location>
        <begin position="766"/>
        <end position="775"/>
    </location>
</feature>
<dbReference type="EC" id="5.6.2.3" evidence="1"/>
<evidence type="ECO:0000259" key="3">
    <source>
        <dbReference type="Pfam" id="PF05970"/>
    </source>
</evidence>
<dbReference type="InterPro" id="IPR046700">
    <property type="entry name" value="DUF6570"/>
</dbReference>
<feature type="domain" description="Helitron helicase-like" evidence="4">
    <location>
        <begin position="185"/>
        <end position="401"/>
    </location>
</feature>
<dbReference type="GO" id="GO:0016787">
    <property type="term" value="F:hydrolase activity"/>
    <property type="evidence" value="ECO:0007669"/>
    <property type="project" value="UniProtKB-KW"/>
</dbReference>